<protein>
    <submittedName>
        <fullName evidence="1">Uncharacterized protein</fullName>
    </submittedName>
</protein>
<evidence type="ECO:0000313" key="2">
    <source>
        <dbReference type="Proteomes" id="UP001056120"/>
    </source>
</evidence>
<sequence length="235" mass="27114">MYFRWSTIATHLPRRTDNEIKNYWNTHIKKRLTKMGIDPVTHKPRIAIATNLTHMTQWEITRLEAEARLCHKPRLIPESYQRVQNSSTPHVNESNVQCFLQPKPQCLDVLQAWKNNTLSKQSYFKGPQTPASSLSFFENALLSLSTIQNRSMLYTNPRKNITEPSLVMNMNTNGCTSDGEILKEPFNILDVSKEEHVLEVSDILDQDYYANGNTNNYWNHILDNLGNISSLSSVF</sequence>
<organism evidence="1 2">
    <name type="scientific">Smallanthus sonchifolius</name>
    <dbReference type="NCBI Taxonomy" id="185202"/>
    <lineage>
        <taxon>Eukaryota</taxon>
        <taxon>Viridiplantae</taxon>
        <taxon>Streptophyta</taxon>
        <taxon>Embryophyta</taxon>
        <taxon>Tracheophyta</taxon>
        <taxon>Spermatophyta</taxon>
        <taxon>Magnoliopsida</taxon>
        <taxon>eudicotyledons</taxon>
        <taxon>Gunneridae</taxon>
        <taxon>Pentapetalae</taxon>
        <taxon>asterids</taxon>
        <taxon>campanulids</taxon>
        <taxon>Asterales</taxon>
        <taxon>Asteraceae</taxon>
        <taxon>Asteroideae</taxon>
        <taxon>Heliantheae alliance</taxon>
        <taxon>Millerieae</taxon>
        <taxon>Smallanthus</taxon>
    </lineage>
</organism>
<reference evidence="1 2" key="2">
    <citation type="journal article" date="2022" name="Mol. Ecol. Resour.">
        <title>The genomes of chicory, endive, great burdock and yacon provide insights into Asteraceae paleo-polyploidization history and plant inulin production.</title>
        <authorList>
            <person name="Fan W."/>
            <person name="Wang S."/>
            <person name="Wang H."/>
            <person name="Wang A."/>
            <person name="Jiang F."/>
            <person name="Liu H."/>
            <person name="Zhao H."/>
            <person name="Xu D."/>
            <person name="Zhang Y."/>
        </authorList>
    </citation>
    <scope>NUCLEOTIDE SEQUENCE [LARGE SCALE GENOMIC DNA]</scope>
    <source>
        <strain evidence="2">cv. Yunnan</strain>
        <tissue evidence="1">Leaves</tissue>
    </source>
</reference>
<name>A0ACB9CBA6_9ASTR</name>
<dbReference type="EMBL" id="CM042038">
    <property type="protein sequence ID" value="KAI3731546.1"/>
    <property type="molecule type" value="Genomic_DNA"/>
</dbReference>
<gene>
    <name evidence="1" type="ORF">L1987_62735</name>
</gene>
<dbReference type="Proteomes" id="UP001056120">
    <property type="component" value="Linkage Group LG21"/>
</dbReference>
<accession>A0ACB9CBA6</accession>
<proteinExistence type="predicted"/>
<evidence type="ECO:0000313" key="1">
    <source>
        <dbReference type="EMBL" id="KAI3731546.1"/>
    </source>
</evidence>
<keyword evidence="2" id="KW-1185">Reference proteome</keyword>
<reference evidence="2" key="1">
    <citation type="journal article" date="2022" name="Mol. Ecol. Resour.">
        <title>The genomes of chicory, endive, great burdock and yacon provide insights into Asteraceae palaeo-polyploidization history and plant inulin production.</title>
        <authorList>
            <person name="Fan W."/>
            <person name="Wang S."/>
            <person name="Wang H."/>
            <person name="Wang A."/>
            <person name="Jiang F."/>
            <person name="Liu H."/>
            <person name="Zhao H."/>
            <person name="Xu D."/>
            <person name="Zhang Y."/>
        </authorList>
    </citation>
    <scope>NUCLEOTIDE SEQUENCE [LARGE SCALE GENOMIC DNA]</scope>
    <source>
        <strain evidence="2">cv. Yunnan</strain>
    </source>
</reference>
<comment type="caution">
    <text evidence="1">The sequence shown here is derived from an EMBL/GenBank/DDBJ whole genome shotgun (WGS) entry which is preliminary data.</text>
</comment>